<reference evidence="4" key="1">
    <citation type="submission" date="2021-02" db="EMBL/GenBank/DDBJ databases">
        <authorList>
            <person name="Nowell W R."/>
        </authorList>
    </citation>
    <scope>NUCLEOTIDE SEQUENCE</scope>
</reference>
<dbReference type="Pfam" id="PF13424">
    <property type="entry name" value="TPR_12"/>
    <property type="match status" value="1"/>
</dbReference>
<evidence type="ECO:0000313" key="4">
    <source>
        <dbReference type="EMBL" id="CAF4255213.1"/>
    </source>
</evidence>
<accession>A0A820F028</accession>
<keyword evidence="2 3" id="KW-0802">TPR repeat</keyword>
<feature type="repeat" description="TPR" evidence="3">
    <location>
        <begin position="117"/>
        <end position="150"/>
    </location>
</feature>
<dbReference type="EMBL" id="CAJOAY010012686">
    <property type="protein sequence ID" value="CAF4255213.1"/>
    <property type="molecule type" value="Genomic_DNA"/>
</dbReference>
<name>A0A820F028_9BILA</name>
<organism evidence="4 5">
    <name type="scientific">Adineta steineri</name>
    <dbReference type="NCBI Taxonomy" id="433720"/>
    <lineage>
        <taxon>Eukaryota</taxon>
        <taxon>Metazoa</taxon>
        <taxon>Spiralia</taxon>
        <taxon>Gnathifera</taxon>
        <taxon>Rotifera</taxon>
        <taxon>Eurotatoria</taxon>
        <taxon>Bdelloidea</taxon>
        <taxon>Adinetida</taxon>
        <taxon>Adinetidae</taxon>
        <taxon>Adineta</taxon>
    </lineage>
</organism>
<dbReference type="AlphaFoldDB" id="A0A820F028"/>
<gene>
    <name evidence="4" type="ORF">OKA104_LOCUS43819</name>
</gene>
<keyword evidence="1" id="KW-0677">Repeat</keyword>
<dbReference type="Gene3D" id="1.25.40.10">
    <property type="entry name" value="Tetratricopeptide repeat domain"/>
    <property type="match status" value="1"/>
</dbReference>
<dbReference type="PROSITE" id="PS50005">
    <property type="entry name" value="TPR"/>
    <property type="match status" value="1"/>
</dbReference>
<evidence type="ECO:0000313" key="5">
    <source>
        <dbReference type="Proteomes" id="UP000663881"/>
    </source>
</evidence>
<proteinExistence type="predicted"/>
<dbReference type="SUPFAM" id="SSF48452">
    <property type="entry name" value="TPR-like"/>
    <property type="match status" value="1"/>
</dbReference>
<protein>
    <submittedName>
        <fullName evidence="4">Uncharacterized protein</fullName>
    </submittedName>
</protein>
<dbReference type="InterPro" id="IPR019734">
    <property type="entry name" value="TPR_rpt"/>
</dbReference>
<sequence>MIKRSDSYINNHLLVSSLTIYNYRYIRTAGPKPSKFSIKCPHGATTSYVRQPRHPLTPNYLLVWGVFSVDEGKKDRQDKLIQLKNEIDFLVKIGQFNKAEELYNILLKQTSDKGEKQHYYNQLGFLHSNHGDYDKAFWYYKKALEIEQKTRSSNHPLLAAAYDNMAFVYDSI</sequence>
<evidence type="ECO:0000256" key="1">
    <source>
        <dbReference type="ARBA" id="ARBA00022737"/>
    </source>
</evidence>
<evidence type="ECO:0000256" key="2">
    <source>
        <dbReference type="ARBA" id="ARBA00022803"/>
    </source>
</evidence>
<dbReference type="PANTHER" id="PTHR45641:SF19">
    <property type="entry name" value="NEPHROCYSTIN-3"/>
    <property type="match status" value="1"/>
</dbReference>
<dbReference type="InterPro" id="IPR011990">
    <property type="entry name" value="TPR-like_helical_dom_sf"/>
</dbReference>
<dbReference type="PANTHER" id="PTHR45641">
    <property type="entry name" value="TETRATRICOPEPTIDE REPEAT PROTEIN (AFU_ORTHOLOGUE AFUA_6G03870)"/>
    <property type="match status" value="1"/>
</dbReference>
<evidence type="ECO:0000256" key="3">
    <source>
        <dbReference type="PROSITE-ProRule" id="PRU00339"/>
    </source>
</evidence>
<comment type="caution">
    <text evidence="4">The sequence shown here is derived from an EMBL/GenBank/DDBJ whole genome shotgun (WGS) entry which is preliminary data.</text>
</comment>
<dbReference type="Proteomes" id="UP000663881">
    <property type="component" value="Unassembled WGS sequence"/>
</dbReference>